<dbReference type="Gene3D" id="2.170.150.80">
    <property type="entry name" value="NAC domain"/>
    <property type="match status" value="1"/>
</dbReference>
<dbReference type="SUPFAM" id="SSF101941">
    <property type="entry name" value="NAC domain"/>
    <property type="match status" value="1"/>
</dbReference>
<keyword evidence="4" id="KW-0804">Transcription</keyword>
<dbReference type="GO" id="GO:0006355">
    <property type="term" value="P:regulation of DNA-templated transcription"/>
    <property type="evidence" value="ECO:0007669"/>
    <property type="project" value="InterPro"/>
</dbReference>
<dbReference type="PROSITE" id="PS51005">
    <property type="entry name" value="NAC"/>
    <property type="match status" value="1"/>
</dbReference>
<dbReference type="GO" id="GO:0003677">
    <property type="term" value="F:DNA binding"/>
    <property type="evidence" value="ECO:0007669"/>
    <property type="project" value="UniProtKB-KW"/>
</dbReference>
<keyword evidence="5" id="KW-0539">Nucleus</keyword>
<comment type="subcellular location">
    <subcellularLocation>
        <location evidence="1">Nucleus</location>
    </subcellularLocation>
</comment>
<keyword evidence="3" id="KW-0238">DNA-binding</keyword>
<gene>
    <name evidence="7" type="ORF">FSB_LOCUS25443</name>
</gene>
<dbReference type="Pfam" id="PF02365">
    <property type="entry name" value="NAM"/>
    <property type="match status" value="1"/>
</dbReference>
<evidence type="ECO:0000256" key="5">
    <source>
        <dbReference type="ARBA" id="ARBA00023242"/>
    </source>
</evidence>
<evidence type="ECO:0000256" key="2">
    <source>
        <dbReference type="ARBA" id="ARBA00023015"/>
    </source>
</evidence>
<evidence type="ECO:0000256" key="1">
    <source>
        <dbReference type="ARBA" id="ARBA00004123"/>
    </source>
</evidence>
<feature type="domain" description="NAC" evidence="6">
    <location>
        <begin position="16"/>
        <end position="164"/>
    </location>
</feature>
<evidence type="ECO:0000256" key="4">
    <source>
        <dbReference type="ARBA" id="ARBA00023163"/>
    </source>
</evidence>
<reference evidence="7" key="1">
    <citation type="submission" date="2018-02" db="EMBL/GenBank/DDBJ databases">
        <authorList>
            <person name="Cohen D.B."/>
            <person name="Kent A.D."/>
        </authorList>
    </citation>
    <scope>NUCLEOTIDE SEQUENCE</scope>
</reference>
<dbReference type="EMBL" id="OIVN01001779">
    <property type="protein sequence ID" value="SPC97561.1"/>
    <property type="molecule type" value="Genomic_DNA"/>
</dbReference>
<evidence type="ECO:0000313" key="7">
    <source>
        <dbReference type="EMBL" id="SPC97561.1"/>
    </source>
</evidence>
<proteinExistence type="predicted"/>
<dbReference type="AlphaFoldDB" id="A0A2N9GE74"/>
<dbReference type="InterPro" id="IPR003441">
    <property type="entry name" value="NAC-dom"/>
</dbReference>
<evidence type="ECO:0000259" key="6">
    <source>
        <dbReference type="PROSITE" id="PS51005"/>
    </source>
</evidence>
<sequence length="292" mass="34067">MEYSRAPHGWEEGFLPPIGYVFQPEDEQLVCHYLHPKVIGEPLKYEGFIPELDVNGMKEPHTIWDMVWNGNQGKSSRDLYFFTTVSAAQSLLKTWRNVASKVIYDKYTAYPIAIKRKFCYENRESPQHGRWIMYKYSLDVEGSVLLLPSNHSSSTNVVCQLHNNDQTQLAVLVSEHEQGDIELEPTLYQVQLDIDHEEFWNCLFVLWMLKLGSRLGALGQVQLELLEDPNEICRLKKANDDVERSVPLEKKIAEDKEDIEMLMENHFQMFFLGSFLVHVNRIWSMWYTGTTN</sequence>
<protein>
    <recommendedName>
        <fullName evidence="6">NAC domain-containing protein</fullName>
    </recommendedName>
</protein>
<evidence type="ECO:0000256" key="3">
    <source>
        <dbReference type="ARBA" id="ARBA00023125"/>
    </source>
</evidence>
<dbReference type="GO" id="GO:0005634">
    <property type="term" value="C:nucleus"/>
    <property type="evidence" value="ECO:0007669"/>
    <property type="project" value="UniProtKB-SubCell"/>
</dbReference>
<organism evidence="7">
    <name type="scientific">Fagus sylvatica</name>
    <name type="common">Beechnut</name>
    <dbReference type="NCBI Taxonomy" id="28930"/>
    <lineage>
        <taxon>Eukaryota</taxon>
        <taxon>Viridiplantae</taxon>
        <taxon>Streptophyta</taxon>
        <taxon>Embryophyta</taxon>
        <taxon>Tracheophyta</taxon>
        <taxon>Spermatophyta</taxon>
        <taxon>Magnoliopsida</taxon>
        <taxon>eudicotyledons</taxon>
        <taxon>Gunneridae</taxon>
        <taxon>Pentapetalae</taxon>
        <taxon>rosids</taxon>
        <taxon>fabids</taxon>
        <taxon>Fagales</taxon>
        <taxon>Fagaceae</taxon>
        <taxon>Fagus</taxon>
    </lineage>
</organism>
<accession>A0A2N9GE74</accession>
<name>A0A2N9GE74_FAGSY</name>
<dbReference type="PANTHER" id="PTHR31989">
    <property type="entry name" value="NAC DOMAIN-CONTAINING PROTEIN 82-RELATED"/>
    <property type="match status" value="1"/>
</dbReference>
<dbReference type="InterPro" id="IPR036093">
    <property type="entry name" value="NAC_dom_sf"/>
</dbReference>
<keyword evidence="2" id="KW-0805">Transcription regulation</keyword>